<dbReference type="InterPro" id="IPR025925">
    <property type="entry name" value="PPC89_CLD"/>
</dbReference>
<dbReference type="EMBL" id="GL988045">
    <property type="protein sequence ID" value="EGS19033.1"/>
    <property type="molecule type" value="Genomic_DNA"/>
</dbReference>
<feature type="compositionally biased region" description="Polar residues" evidence="5">
    <location>
        <begin position="1"/>
        <end position="18"/>
    </location>
</feature>
<dbReference type="HOGENOM" id="CLU_005779_0_0_1"/>
<evidence type="ECO:0008006" key="10">
    <source>
        <dbReference type="Google" id="ProtNLM"/>
    </source>
</evidence>
<accession>G0SCA7</accession>
<dbReference type="Pfam" id="PF06657">
    <property type="entry name" value="Cep57_MT_bd"/>
    <property type="match status" value="1"/>
</dbReference>
<dbReference type="GO" id="GO:0005815">
    <property type="term" value="C:microtubule organizing center"/>
    <property type="evidence" value="ECO:0007669"/>
    <property type="project" value="UniProtKB-SubCell"/>
</dbReference>
<feature type="compositionally biased region" description="Basic and acidic residues" evidence="5">
    <location>
        <begin position="150"/>
        <end position="165"/>
    </location>
</feature>
<dbReference type="KEGG" id="cthr:CTHT_0056550"/>
<feature type="region of interest" description="Disordered" evidence="5">
    <location>
        <begin position="812"/>
        <end position="842"/>
    </location>
</feature>
<dbReference type="Proteomes" id="UP000008066">
    <property type="component" value="Unassembled WGS sequence"/>
</dbReference>
<keyword evidence="2" id="KW-0963">Cytoplasm</keyword>
<feature type="compositionally biased region" description="Pro residues" evidence="5">
    <location>
        <begin position="274"/>
        <end position="284"/>
    </location>
</feature>
<dbReference type="PANTHER" id="PTHR19336:SF9">
    <property type="entry name" value="SPINDLE POLE BODY PROTEIN PPC89"/>
    <property type="match status" value="1"/>
</dbReference>
<evidence type="ECO:0000256" key="4">
    <source>
        <dbReference type="SAM" id="Coils"/>
    </source>
</evidence>
<feature type="region of interest" description="Disordered" evidence="5">
    <location>
        <begin position="1089"/>
        <end position="1121"/>
    </location>
</feature>
<feature type="region of interest" description="Disordered" evidence="5">
    <location>
        <begin position="119"/>
        <end position="182"/>
    </location>
</feature>
<feature type="region of interest" description="Disordered" evidence="5">
    <location>
        <begin position="965"/>
        <end position="1015"/>
    </location>
</feature>
<dbReference type="STRING" id="759272.G0SCA7"/>
<feature type="region of interest" description="Disordered" evidence="5">
    <location>
        <begin position="194"/>
        <end position="303"/>
    </location>
</feature>
<feature type="compositionally biased region" description="Low complexity" evidence="5">
    <location>
        <begin position="210"/>
        <end position="224"/>
    </location>
</feature>
<feature type="compositionally biased region" description="Basic and acidic residues" evidence="5">
    <location>
        <begin position="251"/>
        <end position="260"/>
    </location>
</feature>
<feature type="compositionally biased region" description="Basic residues" evidence="5">
    <location>
        <begin position="819"/>
        <end position="832"/>
    </location>
</feature>
<evidence type="ECO:0000259" key="7">
    <source>
        <dbReference type="Pfam" id="PF14197"/>
    </source>
</evidence>
<feature type="compositionally biased region" description="Low complexity" evidence="5">
    <location>
        <begin position="46"/>
        <end position="65"/>
    </location>
</feature>
<feature type="compositionally biased region" description="Gly residues" evidence="5">
    <location>
        <begin position="434"/>
        <end position="444"/>
    </location>
</feature>
<dbReference type="OrthoDB" id="76453at2759"/>
<dbReference type="GeneID" id="18259693"/>
<evidence type="ECO:0000256" key="2">
    <source>
        <dbReference type="ARBA" id="ARBA00022490"/>
    </source>
</evidence>
<evidence type="ECO:0000256" key="3">
    <source>
        <dbReference type="ARBA" id="ARBA00023212"/>
    </source>
</evidence>
<comment type="subcellular location">
    <subcellularLocation>
        <location evidence="1">Cytoplasm</location>
        <location evidence="1">Cytoskeleton</location>
        <location evidence="1">Microtubule organizing center</location>
    </subcellularLocation>
</comment>
<feature type="compositionally biased region" description="Basic and acidic residues" evidence="5">
    <location>
        <begin position="833"/>
        <end position="842"/>
    </location>
</feature>
<reference evidence="8 9" key="1">
    <citation type="journal article" date="2011" name="Cell">
        <title>Insight into structure and assembly of the nuclear pore complex by utilizing the genome of a eukaryotic thermophile.</title>
        <authorList>
            <person name="Amlacher S."/>
            <person name="Sarges P."/>
            <person name="Flemming D."/>
            <person name="van Noort V."/>
            <person name="Kunze R."/>
            <person name="Devos D.P."/>
            <person name="Arumugam M."/>
            <person name="Bork P."/>
            <person name="Hurt E."/>
        </authorList>
    </citation>
    <scope>NUCLEOTIDE SEQUENCE [LARGE SCALE GENOMIC DNA]</scope>
    <source>
        <strain evidence="9">DSM 1495 / CBS 144.50 / IMI 039719</strain>
    </source>
</reference>
<feature type="compositionally biased region" description="Polar residues" evidence="5">
    <location>
        <begin position="169"/>
        <end position="182"/>
    </location>
</feature>
<feature type="compositionally biased region" description="Polar residues" evidence="5">
    <location>
        <begin position="1101"/>
        <end position="1116"/>
    </location>
</feature>
<sequence length="1257" mass="140223">MDINSNRAGSRGVTTAASSKPKHISRLRKEMLQHRMYNHPFSSPPSTTGSHDTVSTTTEDVVSLSNFSFNPDEEVQAPARRQARSSRFASSSAARNNHPDDMLNTSVIARTFPEWSGLVSKEANNNNNNNNNNNKPSSSHTSATTASTEEPARSGSDRDRDRGKENVPPGSSGSVAGQSDANSIDKVLELRRRSMHASMQARAETETDVSSVLSNSPSRPPSSARRSRFVYTEPESPDLGKSKLQTIATKIRVERRDSSTPRRASSLREVLHHYPPPLETPAPPSSHQTDSATDQTGPSPMSQSFYLPAFRHLPDWTSGTLRFSTMKNGVPVFVRSSKSGGPNGIVRHSQAAHADLPGVGISPEDEQIFVSMDKLQEEVRELHDHDAMLQREAERLQREVNLLQAELKRYKGRKPSDSAIGSESDTSFRRSAGGSAGGGSGAVGVGPEYQALQAQIAELRERLEQTHRQVGVNDIHNTALVAERDEALRQAQMAREKAAKLQAELDASQKDRDASLQLMQDKEALELKNAELSVENAKLREQRDALAEKNKALMKENESLRRELSGIQKDLAAARDELASVCQKYEALQKEKRELSHENAMMERQNEDYYQQTKKLQAQVAARDQHIADLRKGIKTRDDMIDTMQGLNGDEAVLELNAELEAEVEELKKKVEMQTLKLQQREVDIDTKESKIRLLRQQNQDLAAENEKLVEEIHRLRAEQEDLHDHLLDQRQRMKEHRDSGKHVNGMVEHHIDYEDARKLDSREADRREAAVRKVKELTSRINEIAEREFLGGSKTPAKVARIISPRQERHDEIDPDHHHHHHHHHHLHHLHHQYDGGEKNGAYEEEDTLDRLAQLATRSHDDADAIEVEIAKLRKTYEELIAQQQRDNMYAVDMEESGRIRSAQQTPRAARGRSKSDSRTPRAQSRTPKGGKLTGILKKPSQSQFNDDDAARFSVKSAMSIVGHEDQDDPFSAGLDAASTPRRARRATASGVVSDSEGDNTPRPANRERVRRHSDASIIELNRQRTPGKMQQNRDVKQVLDSLCKHNSTNCNICLRIAAVPNAAISVPDGSKPAEPLLTAEDISRGKKTVTASKPIPPSALNNANSVITNTVPQTPNRPVPLPEDQPTIRPSMPPGEALAVLIKETRDEIDHLQMRLRSLNEKYFAMDKAVGMRERRKLMGDIQRLQAELEAKSGHLYRLYDVLEGQREAGQEMRRDEVEVTVLSWLGGVKAAEEEEEEEGGGGGGEEGKRGLGGS</sequence>
<feature type="region of interest" description="Disordered" evidence="5">
    <location>
        <begin position="1"/>
        <end position="24"/>
    </location>
</feature>
<proteinExistence type="predicted"/>
<dbReference type="InterPro" id="IPR024957">
    <property type="entry name" value="Cep57_MT-bd_dom"/>
</dbReference>
<feature type="compositionally biased region" description="Low complexity" evidence="5">
    <location>
        <begin position="124"/>
        <end position="148"/>
    </location>
</feature>
<gene>
    <name evidence="8" type="ORF">CTHT_0056550</name>
</gene>
<evidence type="ECO:0000259" key="6">
    <source>
        <dbReference type="Pfam" id="PF06657"/>
    </source>
</evidence>
<name>G0SCA7_CHATD</name>
<organism evidence="9">
    <name type="scientific">Chaetomium thermophilum (strain DSM 1495 / CBS 144.50 / IMI 039719)</name>
    <name type="common">Thermochaetoides thermophila</name>
    <dbReference type="NCBI Taxonomy" id="759272"/>
    <lineage>
        <taxon>Eukaryota</taxon>
        <taxon>Fungi</taxon>
        <taxon>Dikarya</taxon>
        <taxon>Ascomycota</taxon>
        <taxon>Pezizomycotina</taxon>
        <taxon>Sordariomycetes</taxon>
        <taxon>Sordariomycetidae</taxon>
        <taxon>Sordariales</taxon>
        <taxon>Chaetomiaceae</taxon>
        <taxon>Thermochaetoides</taxon>
    </lineage>
</organism>
<feature type="region of interest" description="Disordered" evidence="5">
    <location>
        <begin position="37"/>
        <end position="102"/>
    </location>
</feature>
<dbReference type="GO" id="GO:0008017">
    <property type="term" value="F:microtubule binding"/>
    <property type="evidence" value="ECO:0007669"/>
    <property type="project" value="InterPro"/>
</dbReference>
<feature type="compositionally biased region" description="Low complexity" evidence="5">
    <location>
        <begin position="85"/>
        <end position="95"/>
    </location>
</feature>
<dbReference type="Pfam" id="PF14197">
    <property type="entry name" value="Cep57_CLD_2"/>
    <property type="match status" value="1"/>
</dbReference>
<feature type="coiled-coil region" evidence="4">
    <location>
        <begin position="449"/>
        <end position="619"/>
    </location>
</feature>
<evidence type="ECO:0000313" key="9">
    <source>
        <dbReference type="Proteomes" id="UP000008066"/>
    </source>
</evidence>
<evidence type="ECO:0000313" key="8">
    <source>
        <dbReference type="EMBL" id="EGS19033.1"/>
    </source>
</evidence>
<dbReference type="RefSeq" id="XP_006695978.1">
    <property type="nucleotide sequence ID" value="XM_006695915.1"/>
</dbReference>
<dbReference type="InterPro" id="IPR051756">
    <property type="entry name" value="Centrosomal_MT-associated"/>
</dbReference>
<evidence type="ECO:0000256" key="5">
    <source>
        <dbReference type="SAM" id="MobiDB-lite"/>
    </source>
</evidence>
<keyword evidence="4" id="KW-0175">Coiled coil</keyword>
<feature type="compositionally biased region" description="Polar residues" evidence="5">
    <location>
        <begin position="285"/>
        <end position="303"/>
    </location>
</feature>
<keyword evidence="9" id="KW-1185">Reference proteome</keyword>
<dbReference type="eggNOG" id="ENOG502S7ZB">
    <property type="taxonomic scope" value="Eukaryota"/>
</dbReference>
<feature type="domain" description="PPC89 centrosome localisation" evidence="7">
    <location>
        <begin position="452"/>
        <end position="516"/>
    </location>
</feature>
<feature type="region of interest" description="Disordered" evidence="5">
    <location>
        <begin position="1231"/>
        <end position="1257"/>
    </location>
</feature>
<feature type="compositionally biased region" description="Basic and acidic residues" evidence="5">
    <location>
        <begin position="1248"/>
        <end position="1257"/>
    </location>
</feature>
<feature type="region of interest" description="Disordered" evidence="5">
    <location>
        <begin position="897"/>
        <end position="950"/>
    </location>
</feature>
<dbReference type="PANTHER" id="PTHR19336">
    <property type="entry name" value="UNCHARACTERIZED DUF1167"/>
    <property type="match status" value="1"/>
</dbReference>
<dbReference type="AlphaFoldDB" id="G0SCA7"/>
<feature type="coiled-coil region" evidence="4">
    <location>
        <begin position="650"/>
        <end position="726"/>
    </location>
</feature>
<feature type="domain" description="Cep57 centrosome microtubule-binding" evidence="6">
    <location>
        <begin position="1128"/>
        <end position="1204"/>
    </location>
</feature>
<feature type="region of interest" description="Disordered" evidence="5">
    <location>
        <begin position="411"/>
        <end position="444"/>
    </location>
</feature>
<keyword evidence="3" id="KW-0206">Cytoskeleton</keyword>
<evidence type="ECO:0000256" key="1">
    <source>
        <dbReference type="ARBA" id="ARBA00004267"/>
    </source>
</evidence>
<protein>
    <recommendedName>
        <fullName evidence="10">Cep57 centrosome microtubule-binding domain-containing protein</fullName>
    </recommendedName>
</protein>